<dbReference type="Proteomes" id="UP000297540">
    <property type="component" value="Unassembled WGS sequence"/>
</dbReference>
<proteinExistence type="predicted"/>
<gene>
    <name evidence="2" type="ORF">E2R66_05105</name>
</gene>
<accession>A0A4Y8SN13</accession>
<dbReference type="EMBL" id="SOZE01000003">
    <property type="protein sequence ID" value="TFF39746.1"/>
    <property type="molecule type" value="Genomic_DNA"/>
</dbReference>
<reference evidence="2 3" key="1">
    <citation type="journal article" date="2017" name="Int. J. Syst. Evol. Microbiol.">
        <title>Mucilaginibacterpsychrotolerans sp. nov., isolated from peatlands.</title>
        <authorList>
            <person name="Deng Y."/>
            <person name="Shen L."/>
            <person name="Xu B."/>
            <person name="Liu Y."/>
            <person name="Gu Z."/>
            <person name="Liu H."/>
            <person name="Zhou Y."/>
        </authorList>
    </citation>
    <scope>NUCLEOTIDE SEQUENCE [LARGE SCALE GENOMIC DNA]</scope>
    <source>
        <strain evidence="2 3">NH7-4</strain>
    </source>
</reference>
<feature type="chain" id="PRO_5021391635" evidence="1">
    <location>
        <begin position="19"/>
        <end position="259"/>
    </location>
</feature>
<dbReference type="OrthoDB" id="797125at2"/>
<dbReference type="AlphaFoldDB" id="A0A4Y8SN13"/>
<feature type="signal peptide" evidence="1">
    <location>
        <begin position="1"/>
        <end position="18"/>
    </location>
</feature>
<dbReference type="RefSeq" id="WP_133227311.1">
    <property type="nucleotide sequence ID" value="NZ_SOZE01000003.1"/>
</dbReference>
<name>A0A4Y8SN13_9SPHI</name>
<keyword evidence="1" id="KW-0732">Signal</keyword>
<evidence type="ECO:0000256" key="1">
    <source>
        <dbReference type="SAM" id="SignalP"/>
    </source>
</evidence>
<evidence type="ECO:0000313" key="3">
    <source>
        <dbReference type="Proteomes" id="UP000297540"/>
    </source>
</evidence>
<protein>
    <submittedName>
        <fullName evidence="2">Uncharacterized protein</fullName>
    </submittedName>
</protein>
<organism evidence="2 3">
    <name type="scientific">Mucilaginibacter psychrotolerans</name>
    <dbReference type="NCBI Taxonomy" id="1524096"/>
    <lineage>
        <taxon>Bacteria</taxon>
        <taxon>Pseudomonadati</taxon>
        <taxon>Bacteroidota</taxon>
        <taxon>Sphingobacteriia</taxon>
        <taxon>Sphingobacteriales</taxon>
        <taxon>Sphingobacteriaceae</taxon>
        <taxon>Mucilaginibacter</taxon>
    </lineage>
</organism>
<evidence type="ECO:0000313" key="2">
    <source>
        <dbReference type="EMBL" id="TFF39746.1"/>
    </source>
</evidence>
<comment type="caution">
    <text evidence="2">The sequence shown here is derived from an EMBL/GenBank/DDBJ whole genome shotgun (WGS) entry which is preliminary data.</text>
</comment>
<sequence length="259" mass="27665">MKKQLLAGIIALSTIALVYTSCKKTSTDPSTKTVDAKTVTQEIALNIAQTFYGDLGGFDFSDGLHPQVNAVRPGFKKIVINTVNPECGLKVDTTLSYNIGIDTTQLSISGRFKYATTCINNNISGLTFYDSLLVSMITPSLAVKYRIGQDLAVTSLGPGNPNSELSFGGTMNMQVDLEVKTGTKAKANTVFNYKLTSLIVDPADDGQIKGGSAVFKTTGSTPQGKWDYTGTILFMGDNKVKITINGATYTVDIQTGQIV</sequence>
<keyword evidence="3" id="KW-1185">Reference proteome</keyword>